<name>A0A7J0E7N4_9ERIC</name>
<evidence type="ECO:0000256" key="8">
    <source>
        <dbReference type="ARBA" id="ARBA00048679"/>
    </source>
</evidence>
<dbReference type="Pfam" id="PF26180">
    <property type="entry name" value="PAP-OAS1"/>
    <property type="match status" value="1"/>
</dbReference>
<dbReference type="EMBL" id="BJWL01000002">
    <property type="protein sequence ID" value="GFY82448.1"/>
    <property type="molecule type" value="Genomic_DNA"/>
</dbReference>
<dbReference type="Gene3D" id="1.10.510.10">
    <property type="entry name" value="Transferase(Phosphotransferase) domain 1"/>
    <property type="match status" value="1"/>
</dbReference>
<keyword evidence="12" id="KW-1185">Reference proteome</keyword>
<evidence type="ECO:0000256" key="7">
    <source>
        <dbReference type="ARBA" id="ARBA00047899"/>
    </source>
</evidence>
<feature type="region of interest" description="Disordered" evidence="9">
    <location>
        <begin position="752"/>
        <end position="772"/>
    </location>
</feature>
<dbReference type="EC" id="2.7.11.1" evidence="1"/>
<dbReference type="CDD" id="cd05402">
    <property type="entry name" value="NT_PAP_TUTase"/>
    <property type="match status" value="1"/>
</dbReference>
<dbReference type="Gene3D" id="1.10.1410.10">
    <property type="match status" value="1"/>
</dbReference>
<dbReference type="InterPro" id="IPR058920">
    <property type="entry name" value="PAP-OAS1-bd-rel"/>
</dbReference>
<feature type="domain" description="Protein kinase" evidence="10">
    <location>
        <begin position="931"/>
        <end position="1170"/>
    </location>
</feature>
<keyword evidence="2" id="KW-0723">Serine/threonine-protein kinase</keyword>
<dbReference type="InterPro" id="IPR001245">
    <property type="entry name" value="Ser-Thr/Tyr_kinase_cat_dom"/>
</dbReference>
<evidence type="ECO:0000256" key="9">
    <source>
        <dbReference type="SAM" id="MobiDB-lite"/>
    </source>
</evidence>
<keyword evidence="5" id="KW-0418">Kinase</keyword>
<evidence type="ECO:0000256" key="4">
    <source>
        <dbReference type="ARBA" id="ARBA00022741"/>
    </source>
</evidence>
<evidence type="ECO:0000256" key="3">
    <source>
        <dbReference type="ARBA" id="ARBA00022679"/>
    </source>
</evidence>
<dbReference type="Pfam" id="PF22600">
    <property type="entry name" value="MTPAP-like_central"/>
    <property type="match status" value="1"/>
</dbReference>
<dbReference type="PANTHER" id="PTHR45979">
    <property type="entry name" value="PAP/OAS1 SUBSTRATE-BINDING DOMAIN SUPERFAMILY"/>
    <property type="match status" value="1"/>
</dbReference>
<feature type="region of interest" description="Disordered" evidence="9">
    <location>
        <begin position="445"/>
        <end position="466"/>
    </location>
</feature>
<organism evidence="11 12">
    <name type="scientific">Actinidia rufa</name>
    <dbReference type="NCBI Taxonomy" id="165716"/>
    <lineage>
        <taxon>Eukaryota</taxon>
        <taxon>Viridiplantae</taxon>
        <taxon>Streptophyta</taxon>
        <taxon>Embryophyta</taxon>
        <taxon>Tracheophyta</taxon>
        <taxon>Spermatophyta</taxon>
        <taxon>Magnoliopsida</taxon>
        <taxon>eudicotyledons</taxon>
        <taxon>Gunneridae</taxon>
        <taxon>Pentapetalae</taxon>
        <taxon>asterids</taxon>
        <taxon>Ericales</taxon>
        <taxon>Actinidiaceae</taxon>
        <taxon>Actinidia</taxon>
    </lineage>
</organism>
<dbReference type="GO" id="GO:0005524">
    <property type="term" value="F:ATP binding"/>
    <property type="evidence" value="ECO:0007669"/>
    <property type="project" value="UniProtKB-KW"/>
</dbReference>
<gene>
    <name evidence="11" type="ORF">Acr_02g0006880</name>
</gene>
<evidence type="ECO:0000313" key="12">
    <source>
        <dbReference type="Proteomes" id="UP000585474"/>
    </source>
</evidence>
<dbReference type="SUPFAM" id="SSF56112">
    <property type="entry name" value="Protein kinase-like (PK-like)"/>
    <property type="match status" value="1"/>
</dbReference>
<protein>
    <recommendedName>
        <fullName evidence="1">non-specific serine/threonine protein kinase</fullName>
        <ecNumber evidence="1">2.7.11.1</ecNumber>
    </recommendedName>
</protein>
<comment type="catalytic activity">
    <reaction evidence="8">
        <text>L-seryl-[protein] + ATP = O-phospho-L-seryl-[protein] + ADP + H(+)</text>
        <dbReference type="Rhea" id="RHEA:17989"/>
        <dbReference type="Rhea" id="RHEA-COMP:9863"/>
        <dbReference type="Rhea" id="RHEA-COMP:11604"/>
        <dbReference type="ChEBI" id="CHEBI:15378"/>
        <dbReference type="ChEBI" id="CHEBI:29999"/>
        <dbReference type="ChEBI" id="CHEBI:30616"/>
        <dbReference type="ChEBI" id="CHEBI:83421"/>
        <dbReference type="ChEBI" id="CHEBI:456216"/>
        <dbReference type="EC" id="2.7.11.1"/>
    </reaction>
</comment>
<dbReference type="InterPro" id="IPR008271">
    <property type="entry name" value="Ser/Thr_kinase_AS"/>
</dbReference>
<feature type="compositionally biased region" description="Low complexity" evidence="9">
    <location>
        <begin position="452"/>
        <end position="466"/>
    </location>
</feature>
<keyword evidence="4" id="KW-0547">Nucleotide-binding</keyword>
<dbReference type="OrthoDB" id="273917at2759"/>
<evidence type="ECO:0000256" key="2">
    <source>
        <dbReference type="ARBA" id="ARBA00022527"/>
    </source>
</evidence>
<dbReference type="InterPro" id="IPR058921">
    <property type="entry name" value="PAP/OAS1-rel"/>
</dbReference>
<dbReference type="InterPro" id="IPR054708">
    <property type="entry name" value="MTPAP-like_central"/>
</dbReference>
<dbReference type="SUPFAM" id="SSF81301">
    <property type="entry name" value="Nucleotidyltransferase"/>
    <property type="match status" value="1"/>
</dbReference>
<dbReference type="SUPFAM" id="SSF81631">
    <property type="entry name" value="PAP/OAS1 substrate-binding domain"/>
    <property type="match status" value="1"/>
</dbReference>
<accession>A0A7J0E7N4</accession>
<evidence type="ECO:0000313" key="11">
    <source>
        <dbReference type="EMBL" id="GFY82448.1"/>
    </source>
</evidence>
<dbReference type="InterPro" id="IPR000719">
    <property type="entry name" value="Prot_kinase_dom"/>
</dbReference>
<dbReference type="GO" id="GO:0004674">
    <property type="term" value="F:protein serine/threonine kinase activity"/>
    <property type="evidence" value="ECO:0007669"/>
    <property type="project" value="UniProtKB-KW"/>
</dbReference>
<proteinExistence type="predicted"/>
<dbReference type="PROSITE" id="PS50011">
    <property type="entry name" value="PROTEIN_KINASE_DOM"/>
    <property type="match status" value="1"/>
</dbReference>
<keyword evidence="3" id="KW-0808">Transferase</keyword>
<dbReference type="PANTHER" id="PTHR45979:SF2">
    <property type="entry name" value="PAP_OAS1 SUBSTRATE-BINDING DOMAIN SUPERFAMILY"/>
    <property type="match status" value="1"/>
</dbReference>
<dbReference type="Pfam" id="PF00069">
    <property type="entry name" value="Pkinase"/>
    <property type="match status" value="1"/>
</dbReference>
<dbReference type="Gene3D" id="3.30.200.20">
    <property type="entry name" value="Phosphorylase Kinase, domain 1"/>
    <property type="match status" value="1"/>
</dbReference>
<evidence type="ECO:0000259" key="10">
    <source>
        <dbReference type="PROSITE" id="PS50011"/>
    </source>
</evidence>
<sequence>MGDLREPIVGAAEEISVPSSSIGPERWARAEEATQKIVGLVQPSAVSEERRRGVIDYVRRLIKGRLGCEVFPFGSVPLKTYLPDGDIDLTAFGGASVEDALMNDVVSVLEAEDNNRAAEFIIKDVQLIRAEVKLVKCIVQNIVVDISFNQLGGLCTLCFLEQVDRLIRKDHLFKRSIILIKAWCYYESRILGAHHGLISTYALEALVLYIFHLFHATLNDPLAVLYRFLDYFSKFDWDNYCISLTGPVPISLLPDTVAEKPENGGTGLLLSSDFLRNCADMFSIAKGVDVNSRKFSRKHLNIIDPLKENNNLGRSVSQGNFYRIRSAFTYGARKLGQILLQPEDNIVSEIRKFFSNTLDRHRSGQRPDVQDPVPMSSHNGFVPACSFSETVLGQLEKANSDLKAANLVGINGSCELDLDGLSHNGGNNCEVSGIEIKIGRPVNGHEKGSMKVGNSTSSSETGGSVNGTCIMDRFSGDAEELATSRIQGLKISNGAPTAFHLSAEERKTQRGIPFHAPHLYFSGSLTEHGKLGHENSDMKELKCSGLTLEQEVSSGPLPVPNEEMGICVGHARDKNLSVGDHEVLNNGGSKDVASVSDPVACSTAGFDPGYREMASANAAGRPGYSNSTTDLTGDYDSHVNSLKYGQWCYEHSSIPSLRITPALPSQFLGKSPRDVIQHSCHVKGNGFFNMNANGVVPRPAFYPTNMLLIPPTSFATEEMPKHRGTGTYFPNVHAFTFLAGFSSVDLEPVSTPEANYREGRKHGPMRSPRTNGRIMTPMEAKLLDRNSCDLSPAQFSDQGSGKLGLSDFYESGSPRGKARPDVNGLLVQPEGLVELGSVGHVPLEVPLPLLVQTSNQRLPTLGMQKSKPVPGVNHDRVTGKSSYLLKDEDDFPHLWCLVARLAMYKTRLGEPMDGTELQLGYVEMDPSGRYGRFREVLGKGAMKTVYKAFEEVLAMEVAWNQVKLNEVFRSPEELQRLYSEVHLLKSLDHESIIRCYSSWIDVECRTFNFITEMFTSGNLREYRMRHKRVDIRAVKNWARQILLGLAYLHGHDPPVIHRDLKCDNIFVNGHLGQVKIGTPEFMAPELYEEEYDELVDVYSFGMCVLEMLTSEYPYSECSNPAQIYKKVTSGKLPKAFYRIEDVEAQRFVAKCLEAASKRPSAQELLADPFLASNEEEARPFVSKTPFQCPTPAENLVDKRLLLPNSTKSTDMTITGTMDPVDDTIFLKVKLIDKDGQARNVYFPFDIVSDTAVDVAVEMVKELDITDWDPTEIAARIHEEISALVPTWKEGGDFLQNHNQHSFNYNEDDDDDDNDRIHHPFYALPSSSSSQATLPVLFHRAENMLTCNHDWVHEDLLMNDDTSSQSSGNGNDFDWSPKTGESNFNANTNNCTRFCPEESRSRIFYNQSSALLDTHQRAAYGLDHRPKMTRIKSMVDIRSQLLHRSLVEEIKKRRMFKTVDAVENIGYKEPREFSGDMSMYGGFSRR</sequence>
<keyword evidence="6" id="KW-0067">ATP-binding</keyword>
<evidence type="ECO:0000256" key="1">
    <source>
        <dbReference type="ARBA" id="ARBA00012513"/>
    </source>
</evidence>
<evidence type="ECO:0000256" key="6">
    <source>
        <dbReference type="ARBA" id="ARBA00022840"/>
    </source>
</evidence>
<reference evidence="11 12" key="1">
    <citation type="submission" date="2019-07" db="EMBL/GenBank/DDBJ databases">
        <title>De Novo Assembly of kiwifruit Actinidia rufa.</title>
        <authorList>
            <person name="Sugita-Konishi S."/>
            <person name="Sato K."/>
            <person name="Mori E."/>
            <person name="Abe Y."/>
            <person name="Kisaki G."/>
            <person name="Hamano K."/>
            <person name="Suezawa K."/>
            <person name="Otani M."/>
            <person name="Fukuda T."/>
            <person name="Manabe T."/>
            <person name="Gomi K."/>
            <person name="Tabuchi M."/>
            <person name="Akimitsu K."/>
            <person name="Kataoka I."/>
        </authorList>
    </citation>
    <scope>NUCLEOTIDE SEQUENCE [LARGE SCALE GENOMIC DNA]</scope>
    <source>
        <strain evidence="12">cv. Fuchu</strain>
    </source>
</reference>
<dbReference type="PROSITE" id="PS00108">
    <property type="entry name" value="PROTEIN_KINASE_ST"/>
    <property type="match status" value="1"/>
</dbReference>
<comment type="caution">
    <text evidence="11">The sequence shown here is derived from an EMBL/GenBank/DDBJ whole genome shotgun (WGS) entry which is preliminary data.</text>
</comment>
<dbReference type="InterPro" id="IPR011009">
    <property type="entry name" value="Kinase-like_dom_sf"/>
</dbReference>
<dbReference type="SMART" id="SM00220">
    <property type="entry name" value="S_TKc"/>
    <property type="match status" value="1"/>
</dbReference>
<dbReference type="Gene3D" id="3.30.460.10">
    <property type="entry name" value="Beta Polymerase, domain 2"/>
    <property type="match status" value="1"/>
</dbReference>
<comment type="catalytic activity">
    <reaction evidence="7">
        <text>L-threonyl-[protein] + ATP = O-phospho-L-threonyl-[protein] + ADP + H(+)</text>
        <dbReference type="Rhea" id="RHEA:46608"/>
        <dbReference type="Rhea" id="RHEA-COMP:11060"/>
        <dbReference type="Rhea" id="RHEA-COMP:11605"/>
        <dbReference type="ChEBI" id="CHEBI:15378"/>
        <dbReference type="ChEBI" id="CHEBI:30013"/>
        <dbReference type="ChEBI" id="CHEBI:30616"/>
        <dbReference type="ChEBI" id="CHEBI:61977"/>
        <dbReference type="ChEBI" id="CHEBI:456216"/>
        <dbReference type="EC" id="2.7.11.1"/>
    </reaction>
</comment>
<evidence type="ECO:0000256" key="5">
    <source>
        <dbReference type="ARBA" id="ARBA00022777"/>
    </source>
</evidence>
<dbReference type="Proteomes" id="UP000585474">
    <property type="component" value="Unassembled WGS sequence"/>
</dbReference>
<dbReference type="Pfam" id="PF07714">
    <property type="entry name" value="PK_Tyr_Ser-Thr"/>
    <property type="match status" value="1"/>
</dbReference>
<dbReference type="FunFam" id="3.30.200.20:FF:000075">
    <property type="entry name" value="Probable serine/threonine-protein kinase WNK1"/>
    <property type="match status" value="1"/>
</dbReference>
<feature type="region of interest" description="Disordered" evidence="9">
    <location>
        <begin position="1361"/>
        <end position="1381"/>
    </location>
</feature>
<dbReference type="InterPro" id="IPR043519">
    <property type="entry name" value="NT_sf"/>
</dbReference>